<evidence type="ECO:0000256" key="4">
    <source>
        <dbReference type="SAM" id="Phobius"/>
    </source>
</evidence>
<evidence type="ECO:0000256" key="3">
    <source>
        <dbReference type="SAM" id="MobiDB-lite"/>
    </source>
</evidence>
<evidence type="ECO:0000313" key="7">
    <source>
        <dbReference type="Proteomes" id="UP000178574"/>
    </source>
</evidence>
<keyword evidence="4" id="KW-0472">Membrane</keyword>
<comment type="caution">
    <text evidence="6">The sequence shown here is derived from an EMBL/GenBank/DDBJ whole genome shotgun (WGS) entry which is preliminary data.</text>
</comment>
<keyword evidence="1" id="KW-0479">Metal-binding</keyword>
<dbReference type="PANTHER" id="PTHR38439">
    <property type="entry name" value="AURACYANIN-B"/>
    <property type="match status" value="1"/>
</dbReference>
<organism evidence="6 7">
    <name type="scientific">Candidatus Sungbacteria bacterium RIFCSPHIGHO2_01_FULL_50_25</name>
    <dbReference type="NCBI Taxonomy" id="1802265"/>
    <lineage>
        <taxon>Bacteria</taxon>
        <taxon>Candidatus Sungiibacteriota</taxon>
    </lineage>
</organism>
<dbReference type="PANTHER" id="PTHR38439:SF3">
    <property type="entry name" value="COPPER-RESISTANT CUPROPROTEIN COPI"/>
    <property type="match status" value="1"/>
</dbReference>
<dbReference type="InterPro" id="IPR000923">
    <property type="entry name" value="BlueCu_1"/>
</dbReference>
<dbReference type="Pfam" id="PF00127">
    <property type="entry name" value="Copper-bind"/>
    <property type="match status" value="1"/>
</dbReference>
<protein>
    <recommendedName>
        <fullName evidence="5">Blue (type 1) copper domain-containing protein</fullName>
    </recommendedName>
</protein>
<dbReference type="Proteomes" id="UP000178574">
    <property type="component" value="Unassembled WGS sequence"/>
</dbReference>
<dbReference type="GO" id="GO:0009055">
    <property type="term" value="F:electron transfer activity"/>
    <property type="evidence" value="ECO:0007669"/>
    <property type="project" value="InterPro"/>
</dbReference>
<keyword evidence="4" id="KW-1133">Transmembrane helix</keyword>
<evidence type="ECO:0000259" key="5">
    <source>
        <dbReference type="Pfam" id="PF00127"/>
    </source>
</evidence>
<dbReference type="SUPFAM" id="SSF49503">
    <property type="entry name" value="Cupredoxins"/>
    <property type="match status" value="1"/>
</dbReference>
<dbReference type="GO" id="GO:0005507">
    <property type="term" value="F:copper ion binding"/>
    <property type="evidence" value="ECO:0007669"/>
    <property type="project" value="InterPro"/>
</dbReference>
<evidence type="ECO:0000256" key="2">
    <source>
        <dbReference type="ARBA" id="ARBA00023008"/>
    </source>
</evidence>
<proteinExistence type="predicted"/>
<dbReference type="InterPro" id="IPR050845">
    <property type="entry name" value="Cu-binding_ET"/>
</dbReference>
<dbReference type="AlphaFoldDB" id="A0A1G2K9T2"/>
<keyword evidence="2" id="KW-0186">Copper</keyword>
<dbReference type="Gene3D" id="2.60.40.420">
    <property type="entry name" value="Cupredoxins - blue copper proteins"/>
    <property type="match status" value="1"/>
</dbReference>
<name>A0A1G2K9T2_9BACT</name>
<feature type="transmembrane region" description="Helical" evidence="4">
    <location>
        <begin position="12"/>
        <end position="35"/>
    </location>
</feature>
<feature type="domain" description="Blue (type 1) copper" evidence="5">
    <location>
        <begin position="78"/>
        <end position="164"/>
    </location>
</feature>
<feature type="region of interest" description="Disordered" evidence="3">
    <location>
        <begin position="49"/>
        <end position="69"/>
    </location>
</feature>
<dbReference type="PROSITE" id="PS00079">
    <property type="entry name" value="MULTICOPPER_OXIDASE1"/>
    <property type="match status" value="1"/>
</dbReference>
<dbReference type="InterPro" id="IPR008972">
    <property type="entry name" value="Cupredoxin"/>
</dbReference>
<evidence type="ECO:0000313" key="6">
    <source>
        <dbReference type="EMBL" id="OGZ96186.1"/>
    </source>
</evidence>
<gene>
    <name evidence="6" type="ORF">A2847_02375</name>
</gene>
<sequence>MKTEYFRERAGLGAPSVIIVVALILVLAGTLYYAISNYYTQGESDLAPKQNATMKPDTSSLVESGNTATDAPETKTFTITGKSFSFSQKEMRVKKGDTVKINFTSTEGFHDWVVDEFPGAKTGRVQTGQSTTAEFVASETGIFEYYCSVGSHRQAGMTGKLIVE</sequence>
<reference evidence="6 7" key="1">
    <citation type="journal article" date="2016" name="Nat. Commun.">
        <title>Thousands of microbial genomes shed light on interconnected biogeochemical processes in an aquifer system.</title>
        <authorList>
            <person name="Anantharaman K."/>
            <person name="Brown C.T."/>
            <person name="Hug L.A."/>
            <person name="Sharon I."/>
            <person name="Castelle C.J."/>
            <person name="Probst A.J."/>
            <person name="Thomas B.C."/>
            <person name="Singh A."/>
            <person name="Wilkins M.J."/>
            <person name="Karaoz U."/>
            <person name="Brodie E.L."/>
            <person name="Williams K.H."/>
            <person name="Hubbard S.S."/>
            <person name="Banfield J.F."/>
        </authorList>
    </citation>
    <scope>NUCLEOTIDE SEQUENCE [LARGE SCALE GENOMIC DNA]</scope>
</reference>
<dbReference type="InterPro" id="IPR033138">
    <property type="entry name" value="Cu_oxidase_CS"/>
</dbReference>
<accession>A0A1G2K9T2</accession>
<evidence type="ECO:0000256" key="1">
    <source>
        <dbReference type="ARBA" id="ARBA00022723"/>
    </source>
</evidence>
<feature type="compositionally biased region" description="Polar residues" evidence="3">
    <location>
        <begin position="50"/>
        <end position="69"/>
    </location>
</feature>
<dbReference type="EMBL" id="MHQD01000018">
    <property type="protein sequence ID" value="OGZ96186.1"/>
    <property type="molecule type" value="Genomic_DNA"/>
</dbReference>
<keyword evidence="4" id="KW-0812">Transmembrane</keyword>